<name>K8PAN5_9BRAD</name>
<dbReference type="InterPro" id="IPR013762">
    <property type="entry name" value="Integrase-like_cat_sf"/>
</dbReference>
<evidence type="ECO:0000259" key="3">
    <source>
        <dbReference type="PROSITE" id="PS51898"/>
    </source>
</evidence>
<keyword evidence="1" id="KW-0229">DNA integration</keyword>
<dbReference type="OrthoDB" id="7216962at2"/>
<proteinExistence type="predicted"/>
<evidence type="ECO:0000313" key="5">
    <source>
        <dbReference type="Proteomes" id="UP000001095"/>
    </source>
</evidence>
<protein>
    <recommendedName>
        <fullName evidence="3">Tyr recombinase domain-containing protein</fullName>
    </recommendedName>
</protein>
<comment type="caution">
    <text evidence="4">The sequence shown here is derived from an EMBL/GenBank/DDBJ whole genome shotgun (WGS) entry which is preliminary data.</text>
</comment>
<dbReference type="HOGENOM" id="CLU_027562_32_1_5"/>
<dbReference type="PATRIC" id="fig|883079.3.peg.1782"/>
<reference evidence="4 5" key="1">
    <citation type="submission" date="2012-04" db="EMBL/GenBank/DDBJ databases">
        <title>The Genome Sequence of Afipia clevelandensis ATCC 49720.</title>
        <authorList>
            <consortium name="The Broad Institute Genome Sequencing Platform"/>
            <person name="Earl A."/>
            <person name="Ward D."/>
            <person name="Feldgarden M."/>
            <person name="Gevers D."/>
            <person name="Huys G."/>
            <person name="Walker B."/>
            <person name="Young S.K."/>
            <person name="Zeng Q."/>
            <person name="Gargeya S."/>
            <person name="Fitzgerald M."/>
            <person name="Haas B."/>
            <person name="Abouelleil A."/>
            <person name="Alvarado L."/>
            <person name="Arachchi H.M."/>
            <person name="Berlin A."/>
            <person name="Chapman S.B."/>
            <person name="Goldberg J."/>
            <person name="Griggs A."/>
            <person name="Gujja S."/>
            <person name="Hansen M."/>
            <person name="Howarth C."/>
            <person name="Imamovic A."/>
            <person name="Larimer J."/>
            <person name="McCowen C."/>
            <person name="Montmayeur A."/>
            <person name="Murphy C."/>
            <person name="Neiman D."/>
            <person name="Pearson M."/>
            <person name="Priest M."/>
            <person name="Roberts A."/>
            <person name="Saif S."/>
            <person name="Shea T."/>
            <person name="Sisk P."/>
            <person name="Sykes S."/>
            <person name="Wortman J."/>
            <person name="Nusbaum C."/>
            <person name="Birren B."/>
        </authorList>
    </citation>
    <scope>NUCLEOTIDE SEQUENCE [LARGE SCALE GENOMIC DNA]</scope>
    <source>
        <strain evidence="4 5">ATCC 49720</strain>
    </source>
</reference>
<feature type="domain" description="Tyr recombinase" evidence="3">
    <location>
        <begin position="147"/>
        <end position="312"/>
    </location>
</feature>
<dbReference type="InterPro" id="IPR050090">
    <property type="entry name" value="Tyrosine_recombinase_XerCD"/>
</dbReference>
<evidence type="ECO:0000313" key="4">
    <source>
        <dbReference type="EMBL" id="EKS37809.1"/>
    </source>
</evidence>
<dbReference type="EMBL" id="AGWY01000007">
    <property type="protein sequence ID" value="EKS37809.1"/>
    <property type="molecule type" value="Genomic_DNA"/>
</dbReference>
<dbReference type="CDD" id="cd00796">
    <property type="entry name" value="INT_Rci_Hp1_C"/>
    <property type="match status" value="1"/>
</dbReference>
<keyword evidence="2" id="KW-0233">DNA recombination</keyword>
<dbReference type="PANTHER" id="PTHR30349:SF64">
    <property type="entry name" value="PROPHAGE INTEGRASE INTD-RELATED"/>
    <property type="match status" value="1"/>
</dbReference>
<dbReference type="GO" id="GO:0015074">
    <property type="term" value="P:DNA integration"/>
    <property type="evidence" value="ECO:0007669"/>
    <property type="project" value="UniProtKB-KW"/>
</dbReference>
<dbReference type="RefSeq" id="WP_002712625.1">
    <property type="nucleotide sequence ID" value="NZ_KB375281.1"/>
</dbReference>
<dbReference type="InterPro" id="IPR002104">
    <property type="entry name" value="Integrase_catalytic"/>
</dbReference>
<evidence type="ECO:0000256" key="2">
    <source>
        <dbReference type="ARBA" id="ARBA00023172"/>
    </source>
</evidence>
<gene>
    <name evidence="4" type="ORF">HMPREF9696_01759</name>
</gene>
<accession>K8PAN5</accession>
<dbReference type="AlphaFoldDB" id="K8PAN5"/>
<dbReference type="Pfam" id="PF00589">
    <property type="entry name" value="Phage_integrase"/>
    <property type="match status" value="1"/>
</dbReference>
<dbReference type="SUPFAM" id="SSF56349">
    <property type="entry name" value="DNA breaking-rejoining enzymes"/>
    <property type="match status" value="1"/>
</dbReference>
<evidence type="ECO:0000256" key="1">
    <source>
        <dbReference type="ARBA" id="ARBA00022908"/>
    </source>
</evidence>
<dbReference type="Gene3D" id="1.10.443.10">
    <property type="entry name" value="Intergrase catalytic core"/>
    <property type="match status" value="1"/>
</dbReference>
<dbReference type="Proteomes" id="UP000001095">
    <property type="component" value="Unassembled WGS sequence"/>
</dbReference>
<keyword evidence="5" id="KW-1185">Reference proteome</keyword>
<dbReference type="GO" id="GO:0003677">
    <property type="term" value="F:DNA binding"/>
    <property type="evidence" value="ECO:0007669"/>
    <property type="project" value="InterPro"/>
</dbReference>
<sequence>MPLTIYRRGKIWHYRGHVAGRRLRGSTGSAIKEVAQQVAASIESKYWKGHLNGPSAVLTFAQAAILYRKAGKPTRFLDKVEDYWKDTTVKDITSGAIRAGAKAAYPKAMASTRNRQFIVATQAIINHAAESELCPHIRVKRFPIDKRLKEPVTMEWVQAFMKASTPHLGALALFMFLTGARVSEALAVVRDDLDLAKRTVLIKQSKLGNERRAHLPQPLVVALANLQEVKGRPLFWYTDRRNIVRVWRAACKRAGIKVLSPHSCRHGFATALLHRGIDPITVAKLGGWKSPQHVFATYGHARDDLTLTDMITDAPVTQRAKRNTTKARKLGIS</sequence>
<organism evidence="4 5">
    <name type="scientific">Afipia clevelandensis ATCC 49720</name>
    <dbReference type="NCBI Taxonomy" id="883079"/>
    <lineage>
        <taxon>Bacteria</taxon>
        <taxon>Pseudomonadati</taxon>
        <taxon>Pseudomonadota</taxon>
        <taxon>Alphaproteobacteria</taxon>
        <taxon>Hyphomicrobiales</taxon>
        <taxon>Nitrobacteraceae</taxon>
        <taxon>Afipia</taxon>
    </lineage>
</organism>
<dbReference type="GO" id="GO:0006310">
    <property type="term" value="P:DNA recombination"/>
    <property type="evidence" value="ECO:0007669"/>
    <property type="project" value="UniProtKB-KW"/>
</dbReference>
<dbReference type="PROSITE" id="PS51898">
    <property type="entry name" value="TYR_RECOMBINASE"/>
    <property type="match status" value="1"/>
</dbReference>
<dbReference type="InterPro" id="IPR011010">
    <property type="entry name" value="DNA_brk_join_enz"/>
</dbReference>
<dbReference type="PANTHER" id="PTHR30349">
    <property type="entry name" value="PHAGE INTEGRASE-RELATED"/>
    <property type="match status" value="1"/>
</dbReference>